<evidence type="ECO:0000313" key="3">
    <source>
        <dbReference type="Proteomes" id="UP001160148"/>
    </source>
</evidence>
<evidence type="ECO:0000256" key="1">
    <source>
        <dbReference type="SAM" id="MobiDB-lite"/>
    </source>
</evidence>
<reference evidence="2 3" key="1">
    <citation type="submission" date="2023-01" db="EMBL/GenBank/DDBJ databases">
        <authorList>
            <person name="Whitehead M."/>
        </authorList>
    </citation>
    <scope>NUCLEOTIDE SEQUENCE [LARGE SCALE GENOMIC DNA]</scope>
</reference>
<keyword evidence="3" id="KW-1185">Reference proteome</keyword>
<feature type="region of interest" description="Disordered" evidence="1">
    <location>
        <begin position="130"/>
        <end position="175"/>
    </location>
</feature>
<proteinExistence type="predicted"/>
<accession>A0AAV0XL46</accession>
<protein>
    <submittedName>
        <fullName evidence="2">Uncharacterized protein</fullName>
    </submittedName>
</protein>
<name>A0AAV0XL46_9HEMI</name>
<feature type="region of interest" description="Disordered" evidence="1">
    <location>
        <begin position="28"/>
        <end position="90"/>
    </location>
</feature>
<sequence length="175" mass="18371">MTSPPPPQVRRSLCGSVGWWGAGSFGAGAALAPPPPPSQTAIGPKKARDLGPAEKRAPSPYGSSHARLDGGGGGDRSVSLPTPPPPHVQRQRARQIIITIIAAAAAVVRTIAAARARLLAGRYPSCPVVPRRQPTPDARTRIHRRRRDTDPSERVCPTGERSSVVGLRSTLPGVE</sequence>
<evidence type="ECO:0000313" key="2">
    <source>
        <dbReference type="EMBL" id="CAI6369210.1"/>
    </source>
</evidence>
<feature type="compositionally biased region" description="Basic and acidic residues" evidence="1">
    <location>
        <begin position="46"/>
        <end position="57"/>
    </location>
</feature>
<dbReference type="EMBL" id="CARXXK010000005">
    <property type="protein sequence ID" value="CAI6369210.1"/>
    <property type="molecule type" value="Genomic_DNA"/>
</dbReference>
<dbReference type="AlphaFoldDB" id="A0AAV0XL46"/>
<dbReference type="Proteomes" id="UP001160148">
    <property type="component" value="Unassembled WGS sequence"/>
</dbReference>
<gene>
    <name evidence="2" type="ORF">MEUPH1_LOCUS23473</name>
</gene>
<organism evidence="2 3">
    <name type="scientific">Macrosiphum euphorbiae</name>
    <name type="common">potato aphid</name>
    <dbReference type="NCBI Taxonomy" id="13131"/>
    <lineage>
        <taxon>Eukaryota</taxon>
        <taxon>Metazoa</taxon>
        <taxon>Ecdysozoa</taxon>
        <taxon>Arthropoda</taxon>
        <taxon>Hexapoda</taxon>
        <taxon>Insecta</taxon>
        <taxon>Pterygota</taxon>
        <taxon>Neoptera</taxon>
        <taxon>Paraneoptera</taxon>
        <taxon>Hemiptera</taxon>
        <taxon>Sternorrhyncha</taxon>
        <taxon>Aphidomorpha</taxon>
        <taxon>Aphidoidea</taxon>
        <taxon>Aphididae</taxon>
        <taxon>Macrosiphini</taxon>
        <taxon>Macrosiphum</taxon>
    </lineage>
</organism>
<comment type="caution">
    <text evidence="2">The sequence shown here is derived from an EMBL/GenBank/DDBJ whole genome shotgun (WGS) entry which is preliminary data.</text>
</comment>